<gene>
    <name evidence="2" type="ORF">FM996_21155</name>
</gene>
<sequence>MTSENDKGVSGLSRIARRLADLIDALGEIEQSGKLPRRGRQEKNGVVVEYSLGRGSLRPDADEEPVADTSARAPRHAETARPRQPDLVEPATDIFDEDDEIIVLFDLPGVHGDYSCILDGDILALDAKSGSRHFRKEILVQGELADETPRLSFRNGILEARLRKRPQAQPS</sequence>
<accession>A0A549SCN4</accession>
<dbReference type="SUPFAM" id="SSF49764">
    <property type="entry name" value="HSP20-like chaperones"/>
    <property type="match status" value="1"/>
</dbReference>
<dbReference type="AlphaFoldDB" id="A0A549SCN4"/>
<dbReference type="CDD" id="cd00298">
    <property type="entry name" value="ACD_sHsps_p23-like"/>
    <property type="match status" value="1"/>
</dbReference>
<organism evidence="2 3">
    <name type="scientific">Methylosinus sporium</name>
    <dbReference type="NCBI Taxonomy" id="428"/>
    <lineage>
        <taxon>Bacteria</taxon>
        <taxon>Pseudomonadati</taxon>
        <taxon>Pseudomonadota</taxon>
        <taxon>Alphaproteobacteria</taxon>
        <taxon>Hyphomicrobiales</taxon>
        <taxon>Methylocystaceae</taxon>
        <taxon>Methylosinus</taxon>
    </lineage>
</organism>
<reference evidence="2 3" key="1">
    <citation type="submission" date="2019-07" db="EMBL/GenBank/DDBJ databases">
        <title>Ln-dependent methylotrophs.</title>
        <authorList>
            <person name="Tani A."/>
        </authorList>
    </citation>
    <scope>NUCLEOTIDE SEQUENCE [LARGE SCALE GENOMIC DNA]</scope>
    <source>
        <strain evidence="2 3">SM89A</strain>
    </source>
</reference>
<dbReference type="Gene3D" id="2.60.40.790">
    <property type="match status" value="1"/>
</dbReference>
<feature type="compositionally biased region" description="Basic and acidic residues" evidence="1">
    <location>
        <begin position="75"/>
        <end position="86"/>
    </location>
</feature>
<comment type="caution">
    <text evidence="2">The sequence shown here is derived from an EMBL/GenBank/DDBJ whole genome shotgun (WGS) entry which is preliminary data.</text>
</comment>
<proteinExistence type="predicted"/>
<dbReference type="InterPro" id="IPR008978">
    <property type="entry name" value="HSP20-like_chaperone"/>
</dbReference>
<evidence type="ECO:0000313" key="2">
    <source>
        <dbReference type="EMBL" id="TRL22631.1"/>
    </source>
</evidence>
<evidence type="ECO:0008006" key="4">
    <source>
        <dbReference type="Google" id="ProtNLM"/>
    </source>
</evidence>
<dbReference type="Pfam" id="PF05455">
    <property type="entry name" value="GvpH"/>
    <property type="match status" value="1"/>
</dbReference>
<feature type="region of interest" description="Disordered" evidence="1">
    <location>
        <begin position="51"/>
        <end position="86"/>
    </location>
</feature>
<name>A0A549SCN4_METSR</name>
<dbReference type="EMBL" id="VJMF01000125">
    <property type="protein sequence ID" value="TRL22631.1"/>
    <property type="molecule type" value="Genomic_DNA"/>
</dbReference>
<dbReference type="RefSeq" id="WP_142864682.1">
    <property type="nucleotide sequence ID" value="NZ_VJMF01000125.1"/>
</dbReference>
<dbReference type="InterPro" id="IPR008633">
    <property type="entry name" value="GvpH"/>
</dbReference>
<evidence type="ECO:0000313" key="3">
    <source>
        <dbReference type="Proteomes" id="UP000316781"/>
    </source>
</evidence>
<protein>
    <recommendedName>
        <fullName evidence="4">Hsp20/alpha crystallin family protein</fullName>
    </recommendedName>
</protein>
<evidence type="ECO:0000256" key="1">
    <source>
        <dbReference type="SAM" id="MobiDB-lite"/>
    </source>
</evidence>
<dbReference type="Proteomes" id="UP000316781">
    <property type="component" value="Unassembled WGS sequence"/>
</dbReference>